<feature type="region of interest" description="Disordered" evidence="1">
    <location>
        <begin position="97"/>
        <end position="119"/>
    </location>
</feature>
<organism evidence="2 3">
    <name type="scientific">Didymella rabiei</name>
    <name type="common">Chickpea ascochyta blight fungus</name>
    <name type="synonym">Mycosphaerella rabiei</name>
    <dbReference type="NCBI Taxonomy" id="5454"/>
    <lineage>
        <taxon>Eukaryota</taxon>
        <taxon>Fungi</taxon>
        <taxon>Dikarya</taxon>
        <taxon>Ascomycota</taxon>
        <taxon>Pezizomycotina</taxon>
        <taxon>Dothideomycetes</taxon>
        <taxon>Pleosporomycetidae</taxon>
        <taxon>Pleosporales</taxon>
        <taxon>Pleosporineae</taxon>
        <taxon>Didymellaceae</taxon>
        <taxon>Ascochyta</taxon>
    </lineage>
</organism>
<dbReference type="Proteomes" id="UP000076837">
    <property type="component" value="Unassembled WGS sequence"/>
</dbReference>
<dbReference type="OrthoDB" id="10499327at2759"/>
<evidence type="ECO:0000313" key="3">
    <source>
        <dbReference type="Proteomes" id="UP000076837"/>
    </source>
</evidence>
<comment type="caution">
    <text evidence="2">The sequence shown here is derived from an EMBL/GenBank/DDBJ whole genome shotgun (WGS) entry which is preliminary data.</text>
</comment>
<gene>
    <name evidence="2" type="ORF">ST47_g7484</name>
</gene>
<evidence type="ECO:0000313" key="2">
    <source>
        <dbReference type="EMBL" id="KZM21379.1"/>
    </source>
</evidence>
<feature type="region of interest" description="Disordered" evidence="1">
    <location>
        <begin position="321"/>
        <end position="352"/>
    </location>
</feature>
<sequence>MHTMHPPTYDRNAYEESSPASEPDEKAFQMLEDLFEHRAGSARASCRDTIDSILSKYEAVSEEVQQDPRIGLVLSVGLSNPTPRSFIDHVRNVPSEYSSYEGLKTPSEGRESQCDGETQQTNSMITYQAVDDGIECRMDTSGILLDDRRGLSINEPVLVDCGFHAYDQDDSDATWEEETMLETNAEPDEEFPQPKVEELPSVDAKPTAGTGDIDQSRLTSTNRLSLSPIMQVAIVEAFVPAASEQTATIMPRPLCNDFHDRLDTAEASTAILSLDTIIPTSGNHLADAEETIGIQTMPCLLDKPNDLQQFMGTLIAEHATPRSRQDKAAVIQDEDPNRSTTENDTASLETDLEEAPFPCCVQEDLVKPDINETKQARDFPVNIPLIAYHEEGPAVEFFLRTSLGIMFLAVVLAQSAVTSL</sequence>
<feature type="compositionally biased region" description="Polar residues" evidence="1">
    <location>
        <begin position="338"/>
        <end position="348"/>
    </location>
</feature>
<name>A0A163ATK4_DIDRA</name>
<feature type="region of interest" description="Disordered" evidence="1">
    <location>
        <begin position="1"/>
        <end position="26"/>
    </location>
</feature>
<proteinExistence type="predicted"/>
<keyword evidence="3" id="KW-1185">Reference proteome</keyword>
<evidence type="ECO:0000256" key="1">
    <source>
        <dbReference type="SAM" id="MobiDB-lite"/>
    </source>
</evidence>
<accession>A0A163ATK4</accession>
<dbReference type="EMBL" id="JYNV01000246">
    <property type="protein sequence ID" value="KZM21379.1"/>
    <property type="molecule type" value="Genomic_DNA"/>
</dbReference>
<protein>
    <submittedName>
        <fullName evidence="2">Uncharacterized protein</fullName>
    </submittedName>
</protein>
<reference evidence="2 3" key="1">
    <citation type="journal article" date="2016" name="Sci. Rep.">
        <title>Draft genome sequencing and secretome analysis of fungal phytopathogen Ascochyta rabiei provides insight into the necrotrophic effector repertoire.</title>
        <authorList>
            <person name="Verma S."/>
            <person name="Gazara R.K."/>
            <person name="Nizam S."/>
            <person name="Parween S."/>
            <person name="Chattopadhyay D."/>
            <person name="Verma P.K."/>
        </authorList>
    </citation>
    <scope>NUCLEOTIDE SEQUENCE [LARGE SCALE GENOMIC DNA]</scope>
    <source>
        <strain evidence="2 3">ArDII</strain>
    </source>
</reference>
<dbReference type="AlphaFoldDB" id="A0A163ATK4"/>